<evidence type="ECO:0000256" key="6">
    <source>
        <dbReference type="SAM" id="MobiDB-lite"/>
    </source>
</evidence>
<dbReference type="PANTHER" id="PTHR13408">
    <property type="entry name" value="DNA-DIRECTED RNA POLYMERASE III"/>
    <property type="match status" value="1"/>
</dbReference>
<dbReference type="AlphaFoldDB" id="A0AAF5D651"/>
<keyword evidence="2" id="KW-0240">DNA-directed RNA polymerase</keyword>
<organism evidence="7 8">
    <name type="scientific">Strongyloides stercoralis</name>
    <name type="common">Threadworm</name>
    <dbReference type="NCBI Taxonomy" id="6248"/>
    <lineage>
        <taxon>Eukaryota</taxon>
        <taxon>Metazoa</taxon>
        <taxon>Ecdysozoa</taxon>
        <taxon>Nematoda</taxon>
        <taxon>Chromadorea</taxon>
        <taxon>Rhabditida</taxon>
        <taxon>Tylenchina</taxon>
        <taxon>Panagrolaimomorpha</taxon>
        <taxon>Strongyloidoidea</taxon>
        <taxon>Strongyloididae</taxon>
        <taxon>Strongyloides</taxon>
    </lineage>
</organism>
<feature type="region of interest" description="Disordered" evidence="6">
    <location>
        <begin position="498"/>
        <end position="527"/>
    </location>
</feature>
<evidence type="ECO:0000256" key="1">
    <source>
        <dbReference type="ARBA" id="ARBA00004123"/>
    </source>
</evidence>
<keyword evidence="5" id="KW-0175">Coiled coil</keyword>
<feature type="coiled-coil region" evidence="5">
    <location>
        <begin position="710"/>
        <end position="789"/>
    </location>
</feature>
<dbReference type="GO" id="GO:0003677">
    <property type="term" value="F:DNA binding"/>
    <property type="evidence" value="ECO:0007669"/>
    <property type="project" value="InterPro"/>
</dbReference>
<name>A0AAF5D651_STRER</name>
<dbReference type="InterPro" id="IPR007811">
    <property type="entry name" value="RPC4"/>
</dbReference>
<evidence type="ECO:0000256" key="3">
    <source>
        <dbReference type="ARBA" id="ARBA00023163"/>
    </source>
</evidence>
<dbReference type="GO" id="GO:0042797">
    <property type="term" value="P:tRNA transcription by RNA polymerase III"/>
    <property type="evidence" value="ECO:0007669"/>
    <property type="project" value="TreeGrafter"/>
</dbReference>
<evidence type="ECO:0000256" key="4">
    <source>
        <dbReference type="ARBA" id="ARBA00023242"/>
    </source>
</evidence>
<feature type="coiled-coil region" evidence="5">
    <location>
        <begin position="956"/>
        <end position="986"/>
    </location>
</feature>
<evidence type="ECO:0000256" key="5">
    <source>
        <dbReference type="SAM" id="Coils"/>
    </source>
</evidence>
<keyword evidence="3" id="KW-0804">Transcription</keyword>
<accession>A0AAF5D651</accession>
<sequence length="1064" mass="122348">MSQRGTSNRTRARPNLSLSGVLSGSGTSENERKKKDKNDSENKDKKEKKPRESRGRNEKKRGGNRGGRGGTKIIQTEGIFSSGLGDSGLQKSRIKKETNVTGTEEILETTAINVERGIGLGSADFEGKKLPTTYEEEWQSDNEADNIALEELEDSTVFIDDIEKMQNPPIVLPPHEAIALKDLLDLDEAEEEKRAEKNKIPDVKVPLYVLNNNEVLSSVKAYGYFKKLLEDNDDSFFSFQLPATLRVISDYANINFNKKLDENAHCLDLLESNVEIGKLIFLKNGRVYMDIGGNRLDVGAAIPSGYAEDLIMIENPNKQTHVITEDGIKMEIDTSSETTQKKKVYNEEDILHVISSVRTHLIAYHDFVNLCEKKSSKSRNVTPMIMDDNPPIKFENEFRSKLIDKVSRITNDQLRFSENQSSISKHPAIFNNFCVRNKQNRKENYGPAQKKNAKLPLKVRVIYLSSNKIKMNRNQDGFGRSIPEKYNMSVKQSLTGRSSMVGGLSMGRPSMGRPSMGRPSIGRPSTSRMSIARQSLVGHNRTVTGSQIRRKVGLSHKDVEEYSKILREFVSDYNVFDDGPTIIIVYQVSEDYQCTTLEKDLNFWLSVFGMDPLQSTIFTSLRNNWKYIVESLVKLIRVIQCCDEVKKLKEDEDEGIPFEIWNDANFLELFFTTIENMNGSNKCGPEHYKEGLKIYMDEYVKYTSDIEDDVDLLRKRVDFLRRKKNDLDEIRTEIENERSAIEKMKVDAVNLKKYSCDLDKNISKVQDLVKQNNEICKKKEEEVEEAHKKWLEACGAVTNQRLSKDEAREYSARNLLIANHIQSIEQKNKLLEEEYSKRLTEVSEQLKAVEVASAELISRVQRLDIKVGGEPLFRLNNIKSIDMFGDIDALSQHYDENIFPVVERLIEKIDIMCAKKKEDAVKAEKNLSETMKAYQKLWEDCNKLELYNQDFDEEIKVETQNMNQELQNEIDKKEKLTKEIELAENFSNDDKSIGLEILKREVIEYKEKSHNFIERKKERLNDKMNEDNKYMTTLEFTKNEINKVLTENKRIFAEITEIHTNIIT</sequence>
<evidence type="ECO:0000256" key="2">
    <source>
        <dbReference type="ARBA" id="ARBA00022478"/>
    </source>
</evidence>
<dbReference type="PANTHER" id="PTHR13408:SF0">
    <property type="entry name" value="DNA-DIRECTED RNA POLYMERASE III SUBUNIT RPC4"/>
    <property type="match status" value="1"/>
</dbReference>
<evidence type="ECO:0000313" key="8">
    <source>
        <dbReference type="WBParaSite" id="TCONS_00006785.p1"/>
    </source>
</evidence>
<keyword evidence="4" id="KW-0539">Nucleus</keyword>
<feature type="compositionally biased region" description="Basic and acidic residues" evidence="6">
    <location>
        <begin position="29"/>
        <end position="56"/>
    </location>
</feature>
<keyword evidence="7" id="KW-1185">Reference proteome</keyword>
<dbReference type="WBParaSite" id="TCONS_00006785.p1">
    <property type="protein sequence ID" value="TCONS_00006785.p1"/>
    <property type="gene ID" value="XLOC_004896"/>
</dbReference>
<reference evidence="8" key="1">
    <citation type="submission" date="2024-02" db="UniProtKB">
        <authorList>
            <consortium name="WormBaseParasite"/>
        </authorList>
    </citation>
    <scope>IDENTIFICATION</scope>
</reference>
<comment type="subcellular location">
    <subcellularLocation>
        <location evidence="1">Nucleus</location>
    </subcellularLocation>
</comment>
<feature type="region of interest" description="Disordered" evidence="6">
    <location>
        <begin position="1"/>
        <end position="90"/>
    </location>
</feature>
<proteinExistence type="predicted"/>
<dbReference type="Pfam" id="PF05132">
    <property type="entry name" value="RNA_pol_Rpc4"/>
    <property type="match status" value="1"/>
</dbReference>
<protein>
    <submittedName>
        <fullName evidence="8">Uncharacterized protein</fullName>
    </submittedName>
</protein>
<evidence type="ECO:0000313" key="7">
    <source>
        <dbReference type="Proteomes" id="UP000035681"/>
    </source>
</evidence>
<feature type="compositionally biased region" description="Low complexity" evidence="6">
    <location>
        <begin position="16"/>
        <end position="28"/>
    </location>
</feature>
<dbReference type="Proteomes" id="UP000035681">
    <property type="component" value="Unplaced"/>
</dbReference>
<dbReference type="GO" id="GO:0005666">
    <property type="term" value="C:RNA polymerase III complex"/>
    <property type="evidence" value="ECO:0007669"/>
    <property type="project" value="InterPro"/>
</dbReference>